<feature type="transmembrane region" description="Helical" evidence="1">
    <location>
        <begin position="216"/>
        <end position="237"/>
    </location>
</feature>
<keyword evidence="1" id="KW-0472">Membrane</keyword>
<proteinExistence type="predicted"/>
<dbReference type="EMBL" id="NEXM01000055">
    <property type="protein sequence ID" value="PSN97544.1"/>
    <property type="molecule type" value="Genomic_DNA"/>
</dbReference>
<feature type="transmembrane region" description="Helical" evidence="1">
    <location>
        <begin position="86"/>
        <end position="108"/>
    </location>
</feature>
<feature type="transmembrane region" description="Helical" evidence="1">
    <location>
        <begin position="181"/>
        <end position="204"/>
    </location>
</feature>
<evidence type="ECO:0000313" key="3">
    <source>
        <dbReference type="Proteomes" id="UP000240381"/>
    </source>
</evidence>
<feature type="transmembrane region" description="Helical" evidence="1">
    <location>
        <begin position="54"/>
        <end position="74"/>
    </location>
</feature>
<dbReference type="Proteomes" id="UP000240381">
    <property type="component" value="Unassembled WGS sequence"/>
</dbReference>
<feature type="transmembrane region" description="Helical" evidence="1">
    <location>
        <begin position="156"/>
        <end position="175"/>
    </location>
</feature>
<evidence type="ECO:0000256" key="1">
    <source>
        <dbReference type="SAM" id="Phobius"/>
    </source>
</evidence>
<keyword evidence="1" id="KW-0812">Transmembrane</keyword>
<dbReference type="AlphaFoldDB" id="A0A2R6BFX3"/>
<name>A0A2R6BFX3_9ARCH</name>
<keyword evidence="1" id="KW-1133">Transmembrane helix</keyword>
<feature type="transmembrane region" description="Helical" evidence="1">
    <location>
        <begin position="120"/>
        <end position="144"/>
    </location>
</feature>
<accession>A0A2R6BFX3</accession>
<feature type="transmembrane region" description="Helical" evidence="1">
    <location>
        <begin position="12"/>
        <end position="34"/>
    </location>
</feature>
<reference evidence="2 3" key="1">
    <citation type="submission" date="2017-04" db="EMBL/GenBank/DDBJ databases">
        <title>Novel microbial lineages endemic to geothermal iron-oxide mats fill important gaps in the evolutionary history of Archaea.</title>
        <authorList>
            <person name="Jay Z.J."/>
            <person name="Beam J.P."/>
            <person name="Dlakic M."/>
            <person name="Rusch D.B."/>
            <person name="Kozubal M.A."/>
            <person name="Inskeep W.P."/>
        </authorList>
    </citation>
    <scope>NUCLEOTIDE SEQUENCE [LARGE SCALE GENOMIC DNA]</scope>
    <source>
        <strain evidence="2">ECH_B_SAG-F08</strain>
    </source>
</reference>
<evidence type="ECO:0000313" key="2">
    <source>
        <dbReference type="EMBL" id="PSN97544.1"/>
    </source>
</evidence>
<organism evidence="2 3">
    <name type="scientific">Candidatus Marsarchaeota G2 archaeon ECH_B_SAG-F08</name>
    <dbReference type="NCBI Taxonomy" id="1978165"/>
    <lineage>
        <taxon>Archaea</taxon>
        <taxon>Candidatus Marsarchaeota</taxon>
        <taxon>Candidatus Marsarchaeota group 2</taxon>
    </lineage>
</organism>
<feature type="transmembrane region" description="Helical" evidence="1">
    <location>
        <begin position="288"/>
        <end position="317"/>
    </location>
</feature>
<comment type="caution">
    <text evidence="2">The sequence shown here is derived from an EMBL/GenBank/DDBJ whole genome shotgun (WGS) entry which is preliminary data.</text>
</comment>
<feature type="transmembrane region" description="Helical" evidence="1">
    <location>
        <begin position="257"/>
        <end position="276"/>
    </location>
</feature>
<gene>
    <name evidence="2" type="ORF">B9Q11_03935</name>
</gene>
<protein>
    <submittedName>
        <fullName evidence="2">Uncharacterized protein</fullName>
    </submittedName>
</protein>
<sequence>MKRMAKEVTELTHSLSWVFLFVFLLQIIFQQLFLRLAPYLFASGIAPILVDFSKVATVATDTATIVGLVTLVAIGVSAGKHGHTRAISVPVFFFVTLLVVMDFLRATLPVSLFSSIYGSTIWYAFSLSLYIFLAILVILAYPLVTKTKNTLFKASAFALTAAINIMSVFELYLRVFATTSYLFVGVVYNLVLNLLGLSVVLLVLECLISTFKVYKALTLSFSTFFVFLFGYKLYTSVFWQKIFELTWETSFGTPLPLPQGLVYALFLLTGVFLTMLKSVKRSLKISLFSLIAISSSMFLMSSLTLYVEAVFLGYLLFLLEGITQL</sequence>